<evidence type="ECO:0000259" key="3">
    <source>
        <dbReference type="PROSITE" id="PS50158"/>
    </source>
</evidence>
<feature type="compositionally biased region" description="Polar residues" evidence="2">
    <location>
        <begin position="555"/>
        <end position="566"/>
    </location>
</feature>
<reference evidence="4" key="1">
    <citation type="submission" date="2020-11" db="EMBL/GenBank/DDBJ databases">
        <authorList>
            <person name="Tran Van P."/>
        </authorList>
    </citation>
    <scope>NUCLEOTIDE SEQUENCE</scope>
</reference>
<dbReference type="InterPro" id="IPR036691">
    <property type="entry name" value="Endo/exonu/phosph_ase_sf"/>
</dbReference>
<keyword evidence="1" id="KW-0479">Metal-binding</keyword>
<dbReference type="GO" id="GO:0003824">
    <property type="term" value="F:catalytic activity"/>
    <property type="evidence" value="ECO:0007669"/>
    <property type="project" value="InterPro"/>
</dbReference>
<keyword evidence="1" id="KW-0863">Zinc-finger</keyword>
<protein>
    <recommendedName>
        <fullName evidence="3">CCHC-type domain-containing protein</fullName>
    </recommendedName>
</protein>
<dbReference type="PROSITE" id="PS50158">
    <property type="entry name" value="ZF_CCHC"/>
    <property type="match status" value="1"/>
</dbReference>
<evidence type="ECO:0000256" key="1">
    <source>
        <dbReference type="PROSITE-ProRule" id="PRU00047"/>
    </source>
</evidence>
<name>A0A7R9AMP3_TIMSH</name>
<proteinExistence type="predicted"/>
<dbReference type="AlphaFoldDB" id="A0A7R9AMP3"/>
<feature type="domain" description="CCHC-type" evidence="3">
    <location>
        <begin position="472"/>
        <end position="487"/>
    </location>
</feature>
<dbReference type="EMBL" id="OC000309">
    <property type="protein sequence ID" value="CAD7256862.1"/>
    <property type="molecule type" value="Genomic_DNA"/>
</dbReference>
<evidence type="ECO:0000313" key="4">
    <source>
        <dbReference type="EMBL" id="CAD7256862.1"/>
    </source>
</evidence>
<dbReference type="Gene3D" id="3.60.10.10">
    <property type="entry name" value="Endonuclease/exonuclease/phosphatase"/>
    <property type="match status" value="1"/>
</dbReference>
<feature type="region of interest" description="Disordered" evidence="2">
    <location>
        <begin position="505"/>
        <end position="577"/>
    </location>
</feature>
<evidence type="ECO:0000256" key="2">
    <source>
        <dbReference type="SAM" id="MobiDB-lite"/>
    </source>
</evidence>
<sequence length="601" mass="67049">MDRNSPFKLRYATRGAQFVMGNYQFPNMPIRPRNVTSYVATLSSTPAQVVGDMNVDSSGSSIEGTLDDIISLPSPAIICVDMNVHYVLWGSSYIDRCGIKIHETLAALTLIILNTGKFTGLNRTPYHNTCQDVTFVSPSFAPYLAWDTIGDSMGSDHLPIILTIDFKVPYNYKTVPLERSRNYKKANWELYSTKVELTAGNLAMDRDPLVQYDNFVNTLQSSHDAAVPTSHSEGHRIVKRCPWWTGSRSKVFAQRRLSLYTSKQNFNLINYESYYRTAAATRIKRFKGIVTNFGIPAINLEAWAESFACRVIPSSVMCTPLEFPNLGVPELDKCFTGSELRAASNRVRHTMVGPMSITGGHDALWDMSVVLTILLSGVKIVTLPVEQKLNEVRDRSESGQQLQGVSKNIEALDGVEPGVHRLAKAVDLSSLDASEEDKIQAMMTQSTQDYNPSNYMKIRGANQIGEVPVTYRCYKCHQQGHWIKNCPLSVNQSYGSRLRHNMGFDESLRKNHNRRDGRTHRTSAPVLTTTTPEPSTSWTRYLTKGQHASHHDHQTSGINLSRLSEPQPSPLTSPHSPLHFSPSICSFGSPTVCAPQPQSFP</sequence>
<feature type="compositionally biased region" description="Basic residues" evidence="2">
    <location>
        <begin position="510"/>
        <end position="521"/>
    </location>
</feature>
<dbReference type="GO" id="GO:0003676">
    <property type="term" value="F:nucleic acid binding"/>
    <property type="evidence" value="ECO:0007669"/>
    <property type="project" value="InterPro"/>
</dbReference>
<dbReference type="Gene3D" id="4.10.60.10">
    <property type="entry name" value="Zinc finger, CCHC-type"/>
    <property type="match status" value="1"/>
</dbReference>
<feature type="compositionally biased region" description="Low complexity" evidence="2">
    <location>
        <begin position="528"/>
        <end position="539"/>
    </location>
</feature>
<dbReference type="InterPro" id="IPR001878">
    <property type="entry name" value="Znf_CCHC"/>
</dbReference>
<gene>
    <name evidence="4" type="ORF">TSIB3V08_LOCUS1137</name>
</gene>
<dbReference type="Pfam" id="PF14529">
    <property type="entry name" value="Exo_endo_phos_2"/>
    <property type="match status" value="1"/>
</dbReference>
<dbReference type="SUPFAM" id="SSF56219">
    <property type="entry name" value="DNase I-like"/>
    <property type="match status" value="1"/>
</dbReference>
<keyword evidence="1" id="KW-0862">Zinc</keyword>
<dbReference type="SMART" id="SM00343">
    <property type="entry name" value="ZnF_C2HC"/>
    <property type="match status" value="1"/>
</dbReference>
<dbReference type="SUPFAM" id="SSF57756">
    <property type="entry name" value="Retrovirus zinc finger-like domains"/>
    <property type="match status" value="1"/>
</dbReference>
<dbReference type="InterPro" id="IPR036875">
    <property type="entry name" value="Znf_CCHC_sf"/>
</dbReference>
<organism evidence="4">
    <name type="scientific">Timema shepardi</name>
    <name type="common">Walking stick</name>
    <dbReference type="NCBI Taxonomy" id="629360"/>
    <lineage>
        <taxon>Eukaryota</taxon>
        <taxon>Metazoa</taxon>
        <taxon>Ecdysozoa</taxon>
        <taxon>Arthropoda</taxon>
        <taxon>Hexapoda</taxon>
        <taxon>Insecta</taxon>
        <taxon>Pterygota</taxon>
        <taxon>Neoptera</taxon>
        <taxon>Polyneoptera</taxon>
        <taxon>Phasmatodea</taxon>
        <taxon>Timematodea</taxon>
        <taxon>Timematoidea</taxon>
        <taxon>Timematidae</taxon>
        <taxon>Timema</taxon>
    </lineage>
</organism>
<dbReference type="InterPro" id="IPR005135">
    <property type="entry name" value="Endo/exonuclease/phosphatase"/>
</dbReference>
<dbReference type="GO" id="GO:0008270">
    <property type="term" value="F:zinc ion binding"/>
    <property type="evidence" value="ECO:0007669"/>
    <property type="project" value="UniProtKB-KW"/>
</dbReference>
<accession>A0A7R9AMP3</accession>